<dbReference type="GO" id="GO:0005737">
    <property type="term" value="C:cytoplasm"/>
    <property type="evidence" value="ECO:0007669"/>
    <property type="project" value="TreeGrafter"/>
</dbReference>
<dbReference type="PANTHER" id="PTHR30143">
    <property type="entry name" value="ACID HYDRATASE"/>
    <property type="match status" value="1"/>
</dbReference>
<gene>
    <name evidence="3" type="ORF">BFC17_20920</name>
</gene>
<dbReference type="InterPro" id="IPR017632">
    <property type="entry name" value="2-oxopent-4-enoate_hydratase"/>
</dbReference>
<feature type="domain" description="Fumarylacetoacetase-like C-terminal" evidence="2">
    <location>
        <begin position="67"/>
        <end position="257"/>
    </location>
</feature>
<dbReference type="InterPro" id="IPR050772">
    <property type="entry name" value="Hydratase-Decarb/MhpD_sf"/>
</dbReference>
<comment type="caution">
    <text evidence="3">The sequence shown here is derived from an EMBL/GenBank/DDBJ whole genome shotgun (WGS) entry which is preliminary data.</text>
</comment>
<evidence type="ECO:0000313" key="3">
    <source>
        <dbReference type="EMBL" id="OFI34017.1"/>
    </source>
</evidence>
<keyword evidence="4" id="KW-1185">Reference proteome</keyword>
<evidence type="ECO:0000313" key="4">
    <source>
        <dbReference type="Proteomes" id="UP000176037"/>
    </source>
</evidence>
<evidence type="ECO:0000259" key="2">
    <source>
        <dbReference type="Pfam" id="PF01557"/>
    </source>
</evidence>
<dbReference type="SUPFAM" id="SSF56529">
    <property type="entry name" value="FAH"/>
    <property type="match status" value="1"/>
</dbReference>
<dbReference type="Gene3D" id="3.90.850.10">
    <property type="entry name" value="Fumarylacetoacetase-like, C-terminal domain"/>
    <property type="match status" value="1"/>
</dbReference>
<dbReference type="EMBL" id="MJIC01000014">
    <property type="protein sequence ID" value="OFI34017.1"/>
    <property type="molecule type" value="Genomic_DNA"/>
</dbReference>
<dbReference type="STRING" id="1856405.BFC17_20920"/>
<dbReference type="AlphaFoldDB" id="A0A1E8FDJ8"/>
<protein>
    <submittedName>
        <fullName evidence="3">2-oxopent-4-enoate hydratase</fullName>
    </submittedName>
</protein>
<dbReference type="NCBIfam" id="TIGR03220">
    <property type="entry name" value="catechol_dmpE"/>
    <property type="match status" value="1"/>
</dbReference>
<dbReference type="PANTHER" id="PTHR30143:SF0">
    <property type="entry name" value="2-KETO-4-PENTENOATE HYDRATASE"/>
    <property type="match status" value="1"/>
</dbReference>
<dbReference type="GO" id="GO:0008684">
    <property type="term" value="F:2-oxopent-4-enoate hydratase activity"/>
    <property type="evidence" value="ECO:0007669"/>
    <property type="project" value="TreeGrafter"/>
</dbReference>
<sequence length="265" mass="28695">MDNAQIKKLGDDLYEAMLSRNTLVPFTEQYPDITLEQAYEIQLQYIKRRIDAGEKIVGKKIGVTSKAVQDFLGVFQPDFGQLTDKMVYQEGETIDLNELIQPKAEAELAIVLKEDLIGPGITAVDVIRATDYVSPCFEIVDSRINDWKIKIQDTVADNASCGVYVVSNIKADPRKVDITMAGMTLYKNGELFSTGVGAAVQGSPFNAVAWLANTLGELGIPFKAGEVILSGSQSALVPVTDGDELECYIAGVGGCKVKFAGSTKV</sequence>
<proteinExistence type="predicted"/>
<dbReference type="RefSeq" id="WP_070176945.1">
    <property type="nucleotide sequence ID" value="NZ_BMJR01000003.1"/>
</dbReference>
<dbReference type="OrthoDB" id="9792137at2"/>
<keyword evidence="1" id="KW-0456">Lyase</keyword>
<dbReference type="Proteomes" id="UP000176037">
    <property type="component" value="Unassembled WGS sequence"/>
</dbReference>
<organism evidence="3 4">
    <name type="scientific">Alteromonas lipolytica</name>
    <dbReference type="NCBI Taxonomy" id="1856405"/>
    <lineage>
        <taxon>Bacteria</taxon>
        <taxon>Pseudomonadati</taxon>
        <taxon>Pseudomonadota</taxon>
        <taxon>Gammaproteobacteria</taxon>
        <taxon>Alteromonadales</taxon>
        <taxon>Alteromonadaceae</taxon>
        <taxon>Alteromonas/Salinimonas group</taxon>
        <taxon>Alteromonas</taxon>
    </lineage>
</organism>
<dbReference type="Pfam" id="PF01557">
    <property type="entry name" value="FAA_hydrolase"/>
    <property type="match status" value="1"/>
</dbReference>
<accession>A0A1E8FDJ8</accession>
<name>A0A1E8FDJ8_9ALTE</name>
<dbReference type="InterPro" id="IPR011234">
    <property type="entry name" value="Fumarylacetoacetase-like_C"/>
</dbReference>
<reference evidence="3 4" key="1">
    <citation type="submission" date="2016-09" db="EMBL/GenBank/DDBJ databases">
        <title>Alteromonas lipolytica, a new species isolated from sea water.</title>
        <authorList>
            <person name="Wu Y.-H."/>
            <person name="Cheng H."/>
            <person name="Xu X.-W."/>
        </authorList>
    </citation>
    <scope>NUCLEOTIDE SEQUENCE [LARGE SCALE GENOMIC DNA]</scope>
    <source>
        <strain evidence="3 4">JW12</strain>
    </source>
</reference>
<evidence type="ECO:0000256" key="1">
    <source>
        <dbReference type="ARBA" id="ARBA00023239"/>
    </source>
</evidence>
<dbReference type="InterPro" id="IPR036663">
    <property type="entry name" value="Fumarylacetoacetase_C_sf"/>
</dbReference>